<dbReference type="InterPro" id="IPR032345">
    <property type="entry name" value="PnbB"/>
</dbReference>
<accession>A0A0C1ZM16</accession>
<evidence type="ECO:0000313" key="1">
    <source>
        <dbReference type="EMBL" id="KIG11913.1"/>
    </source>
</evidence>
<sequence length="169" mass="17762">MTEQLLAALEPILARVAALDLAAATTAEQIQVIEATLEREFPHAGAKVQAIGDLIRRGIDAGVLANRGQPEARFSRVAKASAATHGLSIDIVSMIGAGLEHTHPAGEVTIGFPAAGIAADPATDCQFESRRPSWVFLGPGSRHVPRVEGGRMNLIYFLPNGAVEWHAGA</sequence>
<dbReference type="Proteomes" id="UP000031599">
    <property type="component" value="Unassembled WGS sequence"/>
</dbReference>
<dbReference type="Pfam" id="PF16155">
    <property type="entry name" value="PnbB"/>
    <property type="match status" value="1"/>
</dbReference>
<gene>
    <name evidence="1" type="ORF">DB30_02296</name>
</gene>
<protein>
    <submittedName>
        <fullName evidence="1">p-hydroxylaminobenzoate lyase</fullName>
    </submittedName>
</protein>
<keyword evidence="1" id="KW-0456">Lyase</keyword>
<proteinExistence type="predicted"/>
<name>A0A0C1ZM16_9BACT</name>
<reference evidence="1 2" key="1">
    <citation type="submission" date="2014-12" db="EMBL/GenBank/DDBJ databases">
        <title>Genome assembly of Enhygromyxa salina DSM 15201.</title>
        <authorList>
            <person name="Sharma G."/>
            <person name="Subramanian S."/>
        </authorList>
    </citation>
    <scope>NUCLEOTIDE SEQUENCE [LARGE SCALE GENOMIC DNA]</scope>
    <source>
        <strain evidence="1 2">DSM 15201</strain>
    </source>
</reference>
<dbReference type="EMBL" id="JMCC02000165">
    <property type="protein sequence ID" value="KIG11913.1"/>
    <property type="molecule type" value="Genomic_DNA"/>
</dbReference>
<organism evidence="1 2">
    <name type="scientific">Enhygromyxa salina</name>
    <dbReference type="NCBI Taxonomy" id="215803"/>
    <lineage>
        <taxon>Bacteria</taxon>
        <taxon>Pseudomonadati</taxon>
        <taxon>Myxococcota</taxon>
        <taxon>Polyangia</taxon>
        <taxon>Nannocystales</taxon>
        <taxon>Nannocystaceae</taxon>
        <taxon>Enhygromyxa</taxon>
    </lineage>
</organism>
<evidence type="ECO:0000313" key="2">
    <source>
        <dbReference type="Proteomes" id="UP000031599"/>
    </source>
</evidence>
<dbReference type="AlphaFoldDB" id="A0A0C1ZM16"/>
<dbReference type="GO" id="GO:0016829">
    <property type="term" value="F:lyase activity"/>
    <property type="evidence" value="ECO:0007669"/>
    <property type="project" value="UniProtKB-KW"/>
</dbReference>
<comment type="caution">
    <text evidence="1">The sequence shown here is derived from an EMBL/GenBank/DDBJ whole genome shotgun (WGS) entry which is preliminary data.</text>
</comment>